<keyword evidence="9 10" id="KW-0472">Membrane</keyword>
<proteinExistence type="inferred from homology"/>
<keyword evidence="6 10" id="KW-0735">Signal-anchor</keyword>
<dbReference type="Gene3D" id="2.60.370.10">
    <property type="entry name" value="Ctag/Cox11"/>
    <property type="match status" value="1"/>
</dbReference>
<dbReference type="Proteomes" id="UP001203284">
    <property type="component" value="Unassembled WGS sequence"/>
</dbReference>
<dbReference type="PANTHER" id="PTHR21320">
    <property type="entry name" value="CYTOCHROME C OXIDASE ASSEMBLY PROTEIN COX11-RELATED"/>
    <property type="match status" value="1"/>
</dbReference>
<keyword evidence="12" id="KW-1185">Reference proteome</keyword>
<keyword evidence="10" id="KW-0997">Cell inner membrane</keyword>
<comment type="similarity">
    <text evidence="3 10">Belongs to the COX11/CtaG family.</text>
</comment>
<dbReference type="Pfam" id="PF04442">
    <property type="entry name" value="CtaG_Cox11"/>
    <property type="match status" value="1"/>
</dbReference>
<evidence type="ECO:0000256" key="9">
    <source>
        <dbReference type="ARBA" id="ARBA00023136"/>
    </source>
</evidence>
<evidence type="ECO:0000256" key="5">
    <source>
        <dbReference type="ARBA" id="ARBA00022692"/>
    </source>
</evidence>
<evidence type="ECO:0000256" key="4">
    <source>
        <dbReference type="ARBA" id="ARBA00015384"/>
    </source>
</evidence>
<evidence type="ECO:0000256" key="6">
    <source>
        <dbReference type="ARBA" id="ARBA00022968"/>
    </source>
</evidence>
<comment type="function">
    <text evidence="1 10">Exerts its effect at some terminal stage of cytochrome c oxidase synthesis, probably by being involved in the insertion of the copper B into subunit I.</text>
</comment>
<dbReference type="SUPFAM" id="SSF110111">
    <property type="entry name" value="Ctag/Cox11"/>
    <property type="match status" value="1"/>
</dbReference>
<feature type="topological domain" description="Periplasmic" evidence="10">
    <location>
        <begin position="35"/>
        <end position="199"/>
    </location>
</feature>
<keyword evidence="8 10" id="KW-0186">Copper</keyword>
<dbReference type="NCBIfam" id="NF003465">
    <property type="entry name" value="PRK05089.1"/>
    <property type="match status" value="1"/>
</dbReference>
<name>A0ABT0D908_9HYPH</name>
<comment type="subcellular location">
    <subcellularLocation>
        <location evidence="2 10">Cell inner membrane</location>
        <topology evidence="2 10">Single-pass type II membrane protein</topology>
        <orientation evidence="2 10">Periplasmic side</orientation>
    </subcellularLocation>
</comment>
<evidence type="ECO:0000313" key="12">
    <source>
        <dbReference type="Proteomes" id="UP001203284"/>
    </source>
</evidence>
<evidence type="ECO:0000256" key="10">
    <source>
        <dbReference type="HAMAP-Rule" id="MF_00155"/>
    </source>
</evidence>
<feature type="topological domain" description="Cytoplasmic" evidence="10">
    <location>
        <begin position="1"/>
        <end position="12"/>
    </location>
</feature>
<keyword evidence="10" id="KW-1003">Cell membrane</keyword>
<sequence>MPSSAPKGSGQRHAVVAIACAVFVVAMVGAAYAAVPLYRLFCQVTGFAGSTRVAEVAPDHVSSQTVEVRFDSNVAPGLAWSFEPDVRSVTVKLGETKLIHYRVTSHAKTPTTAAATYNVTPGSAGSHFSKIQCFCFSDQTLQPGEMMEMPVVFFVDPDMLKDEDAAQIKTITLSYTFFPKAPSKAPTVASGQSATKAPL</sequence>
<reference evidence="11 12" key="1">
    <citation type="submission" date="2022-04" db="EMBL/GenBank/DDBJ databases">
        <authorList>
            <person name="Grouzdev D.S."/>
            <person name="Pantiukh K.S."/>
            <person name="Krutkina M.S."/>
        </authorList>
    </citation>
    <scope>NUCLEOTIDE SEQUENCE [LARGE SCALE GENOMIC DNA]</scope>
    <source>
        <strain evidence="11 12">6x-1</strain>
    </source>
</reference>
<dbReference type="HAMAP" id="MF_00155">
    <property type="entry name" value="CtaG"/>
    <property type="match status" value="1"/>
</dbReference>
<evidence type="ECO:0000256" key="1">
    <source>
        <dbReference type="ARBA" id="ARBA00004007"/>
    </source>
</evidence>
<dbReference type="EMBL" id="JALKCH010000003">
    <property type="protein sequence ID" value="MCK0196441.1"/>
    <property type="molecule type" value="Genomic_DNA"/>
</dbReference>
<keyword evidence="7 10" id="KW-1133">Transmembrane helix</keyword>
<evidence type="ECO:0000256" key="3">
    <source>
        <dbReference type="ARBA" id="ARBA00009620"/>
    </source>
</evidence>
<evidence type="ECO:0000256" key="7">
    <source>
        <dbReference type="ARBA" id="ARBA00022989"/>
    </source>
</evidence>
<keyword evidence="5 10" id="KW-0812">Transmembrane</keyword>
<evidence type="ECO:0000256" key="2">
    <source>
        <dbReference type="ARBA" id="ARBA00004382"/>
    </source>
</evidence>
<dbReference type="PIRSF" id="PIRSF005413">
    <property type="entry name" value="COX11"/>
    <property type="match status" value="1"/>
</dbReference>
<evidence type="ECO:0000256" key="8">
    <source>
        <dbReference type="ARBA" id="ARBA00023008"/>
    </source>
</evidence>
<comment type="caution">
    <text evidence="11">The sequence shown here is derived from an EMBL/GenBank/DDBJ whole genome shotgun (WGS) entry which is preliminary data.</text>
</comment>
<dbReference type="InterPro" id="IPR023471">
    <property type="entry name" value="CtaG/Cox11_dom_sf"/>
</dbReference>
<dbReference type="InterPro" id="IPR007533">
    <property type="entry name" value="Cyt_c_oxidase_assmbl_CtaG"/>
</dbReference>
<organism evidence="11 12">
    <name type="scientific">Ancylobacter crimeensis</name>
    <dbReference type="NCBI Taxonomy" id="2579147"/>
    <lineage>
        <taxon>Bacteria</taxon>
        <taxon>Pseudomonadati</taxon>
        <taxon>Pseudomonadota</taxon>
        <taxon>Alphaproteobacteria</taxon>
        <taxon>Hyphomicrobiales</taxon>
        <taxon>Xanthobacteraceae</taxon>
        <taxon>Ancylobacter</taxon>
    </lineage>
</organism>
<dbReference type="PANTHER" id="PTHR21320:SF3">
    <property type="entry name" value="CYTOCHROME C OXIDASE ASSEMBLY PROTEIN COX11, MITOCHONDRIAL-RELATED"/>
    <property type="match status" value="1"/>
</dbReference>
<gene>
    <name evidence="10" type="primary">ctaG</name>
    <name evidence="11" type="ORF">MWN34_05880</name>
</gene>
<accession>A0ABT0D908</accession>
<evidence type="ECO:0000313" key="11">
    <source>
        <dbReference type="EMBL" id="MCK0196441.1"/>
    </source>
</evidence>
<protein>
    <recommendedName>
        <fullName evidence="4 10">Cytochrome c oxidase assembly protein CtaG</fullName>
    </recommendedName>
</protein>